<dbReference type="InterPro" id="IPR036291">
    <property type="entry name" value="NAD(P)-bd_dom_sf"/>
</dbReference>
<evidence type="ECO:0000256" key="6">
    <source>
        <dbReference type="ARBA" id="ARBA00044065"/>
    </source>
</evidence>
<evidence type="ECO:0000313" key="14">
    <source>
        <dbReference type="Proteomes" id="UP000054874"/>
    </source>
</evidence>
<evidence type="ECO:0000259" key="12">
    <source>
        <dbReference type="SMART" id="SM00822"/>
    </source>
</evidence>
<evidence type="ECO:0000256" key="9">
    <source>
        <dbReference type="ARBA" id="ARBA00045650"/>
    </source>
</evidence>
<dbReference type="EC" id="1.1.1.298" evidence="4"/>
<dbReference type="OrthoDB" id="9808814at2"/>
<keyword evidence="14" id="KW-1185">Reference proteome</keyword>
<evidence type="ECO:0000256" key="8">
    <source>
        <dbReference type="ARBA" id="ARBA00044349"/>
    </source>
</evidence>
<reference evidence="13 14" key="1">
    <citation type="submission" date="2015-11" db="EMBL/GenBank/DDBJ databases">
        <title>Butyribacter intestini gen. nov., sp. nov., a butyric acid-producing bacterium of the family Lachnospiraceae isolated from the human faeces.</title>
        <authorList>
            <person name="Zou Y."/>
            <person name="Xue W."/>
            <person name="Luo G."/>
            <person name="Lv M."/>
        </authorList>
    </citation>
    <scope>NUCLEOTIDE SEQUENCE [LARGE SCALE GENOMIC DNA]</scope>
    <source>
        <strain evidence="13 14">ACET-33324</strain>
    </source>
</reference>
<keyword evidence="2" id="KW-0560">Oxidoreductase</keyword>
<dbReference type="Proteomes" id="UP000054874">
    <property type="component" value="Unassembled WGS sequence"/>
</dbReference>
<comment type="similarity">
    <text evidence="1 11">Belongs to the short-chain dehydrogenases/reductases (SDR) family.</text>
</comment>
<dbReference type="PANTHER" id="PTHR43086:SF3">
    <property type="entry name" value="NADP-DEPENDENT 3-HYDROXY ACID DEHYDROGENASE YDFG"/>
    <property type="match status" value="1"/>
</dbReference>
<dbReference type="GO" id="GO:0035527">
    <property type="term" value="F:3-hydroxypropionate dehydrogenase (NADP+) activity"/>
    <property type="evidence" value="ECO:0007669"/>
    <property type="project" value="UniProtKB-EC"/>
</dbReference>
<dbReference type="SUPFAM" id="SSF51735">
    <property type="entry name" value="NAD(P)-binding Rossmann-fold domains"/>
    <property type="match status" value="1"/>
</dbReference>
<organism evidence="13 14">
    <name type="scientific">Acetivibrio ethanolgignens</name>
    <dbReference type="NCBI Taxonomy" id="290052"/>
    <lineage>
        <taxon>Bacteria</taxon>
        <taxon>Bacillati</taxon>
        <taxon>Bacillota</taxon>
        <taxon>Clostridia</taxon>
        <taxon>Eubacteriales</taxon>
        <taxon>Oscillospiraceae</taxon>
        <taxon>Acetivibrio</taxon>
    </lineage>
</organism>
<dbReference type="CDD" id="cd05233">
    <property type="entry name" value="SDR_c"/>
    <property type="match status" value="1"/>
</dbReference>
<evidence type="ECO:0000256" key="7">
    <source>
        <dbReference type="ARBA" id="ARBA00044271"/>
    </source>
</evidence>
<comment type="function">
    <text evidence="9">NADP-dependent dehydrogenase with broad substrate specificity acting on 3-hydroxy acids. Catalyzes the NADP-dependent oxidation of L-allo-threonine to L-2-amino-3-keto-butyrate, which is spontaneously decarboxylated into aminoacetone. Also acts on D-threonine, L-serine, D-serine, D-3-hydroxyisobutyrate, L-3-hydroxyisobutyrate, D-glycerate and L-glycerate. Able to catalyze the reduction of the malonic semialdehyde to 3-hydroxypropionic acid. YdfG is apparently supplementing RutE, the presumed malonic semialdehyde reductase involved in pyrimidine degradation since both are able to detoxify malonic semialdehyde.</text>
</comment>
<dbReference type="PRINTS" id="PR00081">
    <property type="entry name" value="GDHRDH"/>
</dbReference>
<dbReference type="InterPro" id="IPR057326">
    <property type="entry name" value="KR_dom"/>
</dbReference>
<proteinExistence type="inferred from homology"/>
<dbReference type="InterPro" id="IPR002347">
    <property type="entry name" value="SDR_fam"/>
</dbReference>
<sequence length="253" mass="27966">MYAVITGASSGIGRELALLLAKKGCNLVLVARRRERLEKMKKELESRFSITVEPYVCDLSDRKACLALCEKYQDYPVEILVNGAGFGKIGYITEVPLEEQLSMIDTNVAALHILSRQFAKQMEKGYILNIASIASFQPGAFLATYGATKAYAASFSMALGYELKKQNKNISVTTLCPGPVDTEFHRVAGTSFSLPSISARECAKEGLHGMFRKKRLVIPSLTTKVSYLAVKFSPLDIVIPMTYQIQKSKVKDF</sequence>
<evidence type="ECO:0000256" key="3">
    <source>
        <dbReference type="ARBA" id="ARBA00043812"/>
    </source>
</evidence>
<dbReference type="PRINTS" id="PR00080">
    <property type="entry name" value="SDRFAMILY"/>
</dbReference>
<comment type="catalytic activity">
    <reaction evidence="3">
        <text>L-allo-threonine + NADP(+) = aminoacetone + CO2 + NADPH</text>
        <dbReference type="Rhea" id="RHEA:43524"/>
        <dbReference type="ChEBI" id="CHEBI:16526"/>
        <dbReference type="ChEBI" id="CHEBI:57783"/>
        <dbReference type="ChEBI" id="CHEBI:58320"/>
        <dbReference type="ChEBI" id="CHEBI:58349"/>
        <dbReference type="ChEBI" id="CHEBI:58585"/>
        <dbReference type="EC" id="1.1.1.381"/>
    </reaction>
</comment>
<evidence type="ECO:0000256" key="5">
    <source>
        <dbReference type="ARBA" id="ARBA00044059"/>
    </source>
</evidence>
<dbReference type="PROSITE" id="PS00061">
    <property type="entry name" value="ADH_SHORT"/>
    <property type="match status" value="1"/>
</dbReference>
<name>A0A0V8QCH6_9FIRM</name>
<dbReference type="RefSeq" id="WP_058353967.1">
    <property type="nucleotide sequence ID" value="NZ_CABMMD010000199.1"/>
</dbReference>
<dbReference type="EMBL" id="LNAM01000199">
    <property type="protein sequence ID" value="KSV57785.1"/>
    <property type="molecule type" value="Genomic_DNA"/>
</dbReference>
<evidence type="ECO:0000256" key="10">
    <source>
        <dbReference type="ARBA" id="ARBA00047274"/>
    </source>
</evidence>
<comment type="catalytic activity">
    <reaction evidence="10">
        <text>3-hydroxypropanoate + NADP(+) = 3-oxopropanoate + NADPH + H(+)</text>
        <dbReference type="Rhea" id="RHEA:26438"/>
        <dbReference type="ChEBI" id="CHEBI:15378"/>
        <dbReference type="ChEBI" id="CHEBI:16510"/>
        <dbReference type="ChEBI" id="CHEBI:33190"/>
        <dbReference type="ChEBI" id="CHEBI:57783"/>
        <dbReference type="ChEBI" id="CHEBI:58349"/>
        <dbReference type="EC" id="1.1.1.298"/>
    </reaction>
</comment>
<dbReference type="STRING" id="290052.ASU35_15030"/>
<dbReference type="AlphaFoldDB" id="A0A0V8QCH6"/>
<comment type="caution">
    <text evidence="13">The sequence shown here is derived from an EMBL/GenBank/DDBJ whole genome shotgun (WGS) entry which is preliminary data.</text>
</comment>
<dbReference type="SMART" id="SM00822">
    <property type="entry name" value="PKS_KR"/>
    <property type="match status" value="1"/>
</dbReference>
<dbReference type="EC" id="1.1.1.381" evidence="5"/>
<dbReference type="InterPro" id="IPR020904">
    <property type="entry name" value="Sc_DH/Rdtase_CS"/>
</dbReference>
<dbReference type="PIRSF" id="PIRSF000126">
    <property type="entry name" value="11-beta-HSD1"/>
    <property type="match status" value="1"/>
</dbReference>
<dbReference type="PANTHER" id="PTHR43086">
    <property type="entry name" value="VERY-LONG-CHAIN 3-OXOOACYL-COA REDUCTASE"/>
    <property type="match status" value="1"/>
</dbReference>
<evidence type="ECO:0000256" key="11">
    <source>
        <dbReference type="RuleBase" id="RU000363"/>
    </source>
</evidence>
<gene>
    <name evidence="13" type="ORF">ASU35_15030</name>
</gene>
<feature type="domain" description="Ketoreductase" evidence="12">
    <location>
        <begin position="3"/>
        <end position="162"/>
    </location>
</feature>
<evidence type="ECO:0000313" key="13">
    <source>
        <dbReference type="EMBL" id="KSV57785.1"/>
    </source>
</evidence>
<evidence type="ECO:0000256" key="2">
    <source>
        <dbReference type="ARBA" id="ARBA00023002"/>
    </source>
</evidence>
<evidence type="ECO:0000256" key="4">
    <source>
        <dbReference type="ARBA" id="ARBA00044050"/>
    </source>
</evidence>
<dbReference type="Pfam" id="PF00106">
    <property type="entry name" value="adh_short"/>
    <property type="match status" value="1"/>
</dbReference>
<evidence type="ECO:0000256" key="1">
    <source>
        <dbReference type="ARBA" id="ARBA00006484"/>
    </source>
</evidence>
<accession>A0A0V8QCH6</accession>
<dbReference type="Gene3D" id="3.40.50.720">
    <property type="entry name" value="NAD(P)-binding Rossmann-like Domain"/>
    <property type="match status" value="1"/>
</dbReference>
<protein>
    <recommendedName>
        <fullName evidence="6">NADP-dependent 3-hydroxy acid dehydrogenase YdfG</fullName>
        <ecNumber evidence="4">1.1.1.298</ecNumber>
        <ecNumber evidence="5">1.1.1.381</ecNumber>
    </recommendedName>
    <alternativeName>
        <fullName evidence="8">L-allo-threonine dehydrogenase</fullName>
    </alternativeName>
    <alternativeName>
        <fullName evidence="7">Malonic semialdehyde reductase</fullName>
    </alternativeName>
</protein>